<sequence length="216" mass="23337">MPTRCVIRTVDRPGTVGLPRCDAGHGYGYGGYHHDGGWHGHTIGGTEYIEYVGHRAHDLIGGPDHRSISGQSSPHLNTYCGAVHDRLPPGLPLDPFAGDPADPAAALDAIEPGQPLDPQERLAVEEDLADLVVYEALLAHRGIRGLVEYCEDCQHDHYQDWDMLRADLLELLAGGPVRPHEPAYAPTPEAYATWDYCGGYADAQVNDAAHGATFDA</sequence>
<evidence type="ECO:0008006" key="3">
    <source>
        <dbReference type="Google" id="ProtNLM"/>
    </source>
</evidence>
<dbReference type="AlphaFoldDB" id="A0A1H4M322"/>
<name>A0A1H4M322_9NOCA</name>
<organism evidence="1 2">
    <name type="scientific">Rhodococcus koreensis</name>
    <dbReference type="NCBI Taxonomy" id="99653"/>
    <lineage>
        <taxon>Bacteria</taxon>
        <taxon>Bacillati</taxon>
        <taxon>Actinomycetota</taxon>
        <taxon>Actinomycetes</taxon>
        <taxon>Mycobacteriales</taxon>
        <taxon>Nocardiaceae</taxon>
        <taxon>Rhodococcus</taxon>
    </lineage>
</organism>
<accession>A0A1H4M322</accession>
<evidence type="ECO:0000313" key="2">
    <source>
        <dbReference type="Proteomes" id="UP000183561"/>
    </source>
</evidence>
<protein>
    <recommendedName>
        <fullName evidence="3">DUF5319 domain-containing protein</fullName>
    </recommendedName>
</protein>
<proteinExistence type="predicted"/>
<dbReference type="Proteomes" id="UP000183561">
    <property type="component" value="Unassembled WGS sequence"/>
</dbReference>
<gene>
    <name evidence="1" type="ORF">SAMN04490239_1607</name>
</gene>
<dbReference type="EMBL" id="FNSV01000005">
    <property type="protein sequence ID" value="SEB77431.1"/>
    <property type="molecule type" value="Genomic_DNA"/>
</dbReference>
<dbReference type="InterPro" id="IPR035165">
    <property type="entry name" value="DUF5319"/>
</dbReference>
<evidence type="ECO:0000313" key="1">
    <source>
        <dbReference type="EMBL" id="SEB77431.1"/>
    </source>
</evidence>
<keyword evidence="2" id="KW-1185">Reference proteome</keyword>
<reference evidence="2" key="1">
    <citation type="submission" date="2016-10" db="EMBL/GenBank/DDBJ databases">
        <authorList>
            <person name="Varghese N."/>
            <person name="Submissions S."/>
        </authorList>
    </citation>
    <scope>NUCLEOTIDE SEQUENCE [LARGE SCALE GENOMIC DNA]</scope>
    <source>
        <strain evidence="2">DSM 44498</strain>
    </source>
</reference>
<dbReference type="Pfam" id="PF17252">
    <property type="entry name" value="DUF5319"/>
    <property type="match status" value="1"/>
</dbReference>